<gene>
    <name evidence="5" type="ORF">KK488_05345</name>
</gene>
<proteinExistence type="predicted"/>
<evidence type="ECO:0000256" key="4">
    <source>
        <dbReference type="ARBA" id="ARBA00022932"/>
    </source>
</evidence>
<evidence type="ECO:0000256" key="2">
    <source>
        <dbReference type="ARBA" id="ARBA00022695"/>
    </source>
</evidence>
<accession>A0A9X1DAG1</accession>
<dbReference type="Gene3D" id="3.40.50.300">
    <property type="entry name" value="P-loop containing nucleotide triphosphate hydrolases"/>
    <property type="match status" value="1"/>
</dbReference>
<protein>
    <submittedName>
        <fullName evidence="5">DNA polymerase III subunit delta</fullName>
    </submittedName>
</protein>
<dbReference type="PANTHER" id="PTHR34388:SF1">
    <property type="entry name" value="DNA POLYMERASE III SUBUNIT DELTA"/>
    <property type="match status" value="1"/>
</dbReference>
<dbReference type="PANTHER" id="PTHR34388">
    <property type="entry name" value="DNA POLYMERASE III SUBUNIT DELTA"/>
    <property type="match status" value="1"/>
</dbReference>
<dbReference type="SUPFAM" id="SSF52540">
    <property type="entry name" value="P-loop containing nucleoside triphosphate hydrolases"/>
    <property type="match status" value="1"/>
</dbReference>
<organism evidence="5 6">
    <name type="scientific">Sphingobium nicotianae</name>
    <dbReference type="NCBI Taxonomy" id="2782607"/>
    <lineage>
        <taxon>Bacteria</taxon>
        <taxon>Pseudomonadati</taxon>
        <taxon>Pseudomonadota</taxon>
        <taxon>Alphaproteobacteria</taxon>
        <taxon>Sphingomonadales</taxon>
        <taxon>Sphingomonadaceae</taxon>
        <taxon>Sphingobium</taxon>
    </lineage>
</organism>
<sequence length="326" mass="33983">MSLRADNAAALKAIDAPAANIRLYLLYGPDEAGSEALAARFGKAIGAGAERIDLDGPTLRSDPARLSDEAASISMFGDKRWIRVSPAGEESLPAVEALMEASATGDPVVLIGGNLRKTSKLLTYVESQKAAIAIVSYAPEGRNAEALAVTMARELGLELPGDLARRLVALTGGERGLLAGEIEKIALYLDASSEEPKAATQEALDALGAEGGEQQLFKAAMVVLSGNIAGAEHEIAHLKQSGGSLSGLLRITLQRAVGLSQSQNGQGQRFGGRGDDGVASLRGDDLDKAIVRMAEAERTSRLSHQIGEAVLAQELINVARLAARGR</sequence>
<keyword evidence="6" id="KW-1185">Reference proteome</keyword>
<dbReference type="AlphaFoldDB" id="A0A9X1DAG1"/>
<dbReference type="InterPro" id="IPR027417">
    <property type="entry name" value="P-loop_NTPase"/>
</dbReference>
<evidence type="ECO:0000313" key="6">
    <source>
        <dbReference type="Proteomes" id="UP001138757"/>
    </source>
</evidence>
<evidence type="ECO:0000313" key="5">
    <source>
        <dbReference type="EMBL" id="MBT2186368.1"/>
    </source>
</evidence>
<comment type="caution">
    <text evidence="5">The sequence shown here is derived from an EMBL/GenBank/DDBJ whole genome shotgun (WGS) entry which is preliminary data.</text>
</comment>
<reference evidence="5" key="1">
    <citation type="submission" date="2021-05" db="EMBL/GenBank/DDBJ databases">
        <title>Genome of Sphingobium sp. strain.</title>
        <authorList>
            <person name="Fan R."/>
        </authorList>
    </citation>
    <scope>NUCLEOTIDE SEQUENCE</scope>
    <source>
        <strain evidence="5">H33</strain>
    </source>
</reference>
<dbReference type="EMBL" id="JAHGAW010000003">
    <property type="protein sequence ID" value="MBT2186368.1"/>
    <property type="molecule type" value="Genomic_DNA"/>
</dbReference>
<keyword evidence="2" id="KW-0548">Nucleotidyltransferase</keyword>
<dbReference type="Proteomes" id="UP001138757">
    <property type="component" value="Unassembled WGS sequence"/>
</dbReference>
<dbReference type="GO" id="GO:0003887">
    <property type="term" value="F:DNA-directed DNA polymerase activity"/>
    <property type="evidence" value="ECO:0007669"/>
    <property type="project" value="UniProtKB-KW"/>
</dbReference>
<dbReference type="GO" id="GO:0006261">
    <property type="term" value="P:DNA-templated DNA replication"/>
    <property type="evidence" value="ECO:0007669"/>
    <property type="project" value="TreeGrafter"/>
</dbReference>
<evidence type="ECO:0000256" key="1">
    <source>
        <dbReference type="ARBA" id="ARBA00022679"/>
    </source>
</evidence>
<keyword evidence="4" id="KW-0239">DNA-directed DNA polymerase</keyword>
<dbReference type="GO" id="GO:0003677">
    <property type="term" value="F:DNA binding"/>
    <property type="evidence" value="ECO:0007669"/>
    <property type="project" value="InterPro"/>
</dbReference>
<dbReference type="InterPro" id="IPR005790">
    <property type="entry name" value="DNA_polIII_delta"/>
</dbReference>
<dbReference type="GO" id="GO:0009360">
    <property type="term" value="C:DNA polymerase III complex"/>
    <property type="evidence" value="ECO:0007669"/>
    <property type="project" value="TreeGrafter"/>
</dbReference>
<keyword evidence="3" id="KW-0235">DNA replication</keyword>
<keyword evidence="1" id="KW-0808">Transferase</keyword>
<dbReference type="RefSeq" id="WP_214622115.1">
    <property type="nucleotide sequence ID" value="NZ_JAHGAW010000003.1"/>
</dbReference>
<name>A0A9X1DAG1_9SPHN</name>
<evidence type="ECO:0000256" key="3">
    <source>
        <dbReference type="ARBA" id="ARBA00022705"/>
    </source>
</evidence>